<keyword evidence="2" id="KW-1185">Reference proteome</keyword>
<gene>
    <name evidence="1" type="ORF">LAESUDRAFT_729369</name>
</gene>
<evidence type="ECO:0000313" key="1">
    <source>
        <dbReference type="EMBL" id="KZT03128.1"/>
    </source>
</evidence>
<sequence>VQAPRSAFLRRSACCDCVASSDCRPVSLGIRSAHPLTPCSALASLVGPPHAVPAPCA</sequence>
<reference evidence="1 2" key="1">
    <citation type="journal article" date="2016" name="Mol. Biol. Evol.">
        <title>Comparative Genomics of Early-Diverging Mushroom-Forming Fungi Provides Insights into the Origins of Lignocellulose Decay Capabilities.</title>
        <authorList>
            <person name="Nagy L.G."/>
            <person name="Riley R."/>
            <person name="Tritt A."/>
            <person name="Adam C."/>
            <person name="Daum C."/>
            <person name="Floudas D."/>
            <person name="Sun H."/>
            <person name="Yadav J.S."/>
            <person name="Pangilinan J."/>
            <person name="Larsson K.H."/>
            <person name="Matsuura K."/>
            <person name="Barry K."/>
            <person name="Labutti K."/>
            <person name="Kuo R."/>
            <person name="Ohm R.A."/>
            <person name="Bhattacharya S.S."/>
            <person name="Shirouzu T."/>
            <person name="Yoshinaga Y."/>
            <person name="Martin F.M."/>
            <person name="Grigoriev I.V."/>
            <person name="Hibbett D.S."/>
        </authorList>
    </citation>
    <scope>NUCLEOTIDE SEQUENCE [LARGE SCALE GENOMIC DNA]</scope>
    <source>
        <strain evidence="1 2">93-53</strain>
    </source>
</reference>
<dbReference type="AlphaFoldDB" id="A0A165CNF5"/>
<feature type="non-terminal residue" evidence="1">
    <location>
        <position position="1"/>
    </location>
</feature>
<evidence type="ECO:0000313" key="2">
    <source>
        <dbReference type="Proteomes" id="UP000076871"/>
    </source>
</evidence>
<dbReference type="InParanoid" id="A0A165CNF5"/>
<protein>
    <submittedName>
        <fullName evidence="1">Uncharacterized protein</fullName>
    </submittedName>
</protein>
<dbReference type="Proteomes" id="UP000076871">
    <property type="component" value="Unassembled WGS sequence"/>
</dbReference>
<name>A0A165CNF5_9APHY</name>
<organism evidence="1 2">
    <name type="scientific">Laetiporus sulphureus 93-53</name>
    <dbReference type="NCBI Taxonomy" id="1314785"/>
    <lineage>
        <taxon>Eukaryota</taxon>
        <taxon>Fungi</taxon>
        <taxon>Dikarya</taxon>
        <taxon>Basidiomycota</taxon>
        <taxon>Agaricomycotina</taxon>
        <taxon>Agaricomycetes</taxon>
        <taxon>Polyporales</taxon>
        <taxon>Laetiporus</taxon>
    </lineage>
</organism>
<feature type="non-terminal residue" evidence="1">
    <location>
        <position position="57"/>
    </location>
</feature>
<accession>A0A165CNF5</accession>
<proteinExistence type="predicted"/>
<dbReference type="EMBL" id="KV427646">
    <property type="protein sequence ID" value="KZT03128.1"/>
    <property type="molecule type" value="Genomic_DNA"/>
</dbReference>
<dbReference type="RefSeq" id="XP_040760868.1">
    <property type="nucleotide sequence ID" value="XM_040909623.1"/>
</dbReference>
<dbReference type="GeneID" id="63826652"/>